<keyword evidence="3" id="KW-1185">Reference proteome</keyword>
<evidence type="ECO:0000313" key="2">
    <source>
        <dbReference type="EMBL" id="KAJ6642134.1"/>
    </source>
</evidence>
<dbReference type="Proteomes" id="UP001151699">
    <property type="component" value="Chromosome B"/>
</dbReference>
<name>A0A9Q0S2H4_9DIPT</name>
<accession>A0A9Q0S2H4</accession>
<feature type="chain" id="PRO_5040285031" evidence="1">
    <location>
        <begin position="36"/>
        <end position="99"/>
    </location>
</feature>
<evidence type="ECO:0000256" key="1">
    <source>
        <dbReference type="SAM" id="SignalP"/>
    </source>
</evidence>
<protein>
    <submittedName>
        <fullName evidence="2">Uncharacterized protein</fullName>
    </submittedName>
</protein>
<gene>
    <name evidence="2" type="ORF">Bhyg_07081</name>
</gene>
<dbReference type="EMBL" id="WJQU01000002">
    <property type="protein sequence ID" value="KAJ6642134.1"/>
    <property type="molecule type" value="Genomic_DNA"/>
</dbReference>
<sequence>MTQGCLHKIIERKMAINKTILVTLALMCFVSVVRTAIHCQSQCPNGNTYCAPYGLQCPSGYRSILWDTGCSCSNGSCQRCCITCGAADPENAFNSTDTA</sequence>
<dbReference type="OrthoDB" id="4242135at2759"/>
<dbReference type="AlphaFoldDB" id="A0A9Q0S2H4"/>
<organism evidence="2 3">
    <name type="scientific">Pseudolycoriella hygida</name>
    <dbReference type="NCBI Taxonomy" id="35572"/>
    <lineage>
        <taxon>Eukaryota</taxon>
        <taxon>Metazoa</taxon>
        <taxon>Ecdysozoa</taxon>
        <taxon>Arthropoda</taxon>
        <taxon>Hexapoda</taxon>
        <taxon>Insecta</taxon>
        <taxon>Pterygota</taxon>
        <taxon>Neoptera</taxon>
        <taxon>Endopterygota</taxon>
        <taxon>Diptera</taxon>
        <taxon>Nematocera</taxon>
        <taxon>Sciaroidea</taxon>
        <taxon>Sciaridae</taxon>
        <taxon>Pseudolycoriella</taxon>
    </lineage>
</organism>
<evidence type="ECO:0000313" key="3">
    <source>
        <dbReference type="Proteomes" id="UP001151699"/>
    </source>
</evidence>
<comment type="caution">
    <text evidence="2">The sequence shown here is derived from an EMBL/GenBank/DDBJ whole genome shotgun (WGS) entry which is preliminary data.</text>
</comment>
<keyword evidence="1" id="KW-0732">Signal</keyword>
<reference evidence="2" key="1">
    <citation type="submission" date="2022-07" db="EMBL/GenBank/DDBJ databases">
        <authorList>
            <person name="Trinca V."/>
            <person name="Uliana J.V.C."/>
            <person name="Torres T.T."/>
            <person name="Ward R.J."/>
            <person name="Monesi N."/>
        </authorList>
    </citation>
    <scope>NUCLEOTIDE SEQUENCE</scope>
    <source>
        <strain evidence="2">HSMRA1968</strain>
        <tissue evidence="2">Whole embryos</tissue>
    </source>
</reference>
<feature type="signal peptide" evidence="1">
    <location>
        <begin position="1"/>
        <end position="35"/>
    </location>
</feature>
<proteinExistence type="predicted"/>